<proteinExistence type="predicted"/>
<name>A0A8J2L6X7_9HEXA</name>
<evidence type="ECO:0000313" key="3">
    <source>
        <dbReference type="Proteomes" id="UP000708208"/>
    </source>
</evidence>
<evidence type="ECO:0000256" key="1">
    <source>
        <dbReference type="SAM" id="MobiDB-lite"/>
    </source>
</evidence>
<comment type="caution">
    <text evidence="2">The sequence shown here is derived from an EMBL/GenBank/DDBJ whole genome shotgun (WGS) entry which is preliminary data.</text>
</comment>
<dbReference type="Proteomes" id="UP000708208">
    <property type="component" value="Unassembled WGS sequence"/>
</dbReference>
<dbReference type="AlphaFoldDB" id="A0A8J2L6X7"/>
<organism evidence="2 3">
    <name type="scientific">Allacma fusca</name>
    <dbReference type="NCBI Taxonomy" id="39272"/>
    <lineage>
        <taxon>Eukaryota</taxon>
        <taxon>Metazoa</taxon>
        <taxon>Ecdysozoa</taxon>
        <taxon>Arthropoda</taxon>
        <taxon>Hexapoda</taxon>
        <taxon>Collembola</taxon>
        <taxon>Symphypleona</taxon>
        <taxon>Sminthuridae</taxon>
        <taxon>Allacma</taxon>
    </lineage>
</organism>
<reference evidence="2" key="1">
    <citation type="submission" date="2021-06" db="EMBL/GenBank/DDBJ databases">
        <authorList>
            <person name="Hodson N. C."/>
            <person name="Mongue J. A."/>
            <person name="Jaron S. K."/>
        </authorList>
    </citation>
    <scope>NUCLEOTIDE SEQUENCE</scope>
</reference>
<accession>A0A8J2L6X7</accession>
<dbReference type="EMBL" id="CAJVCH010552719">
    <property type="protein sequence ID" value="CAG7829750.1"/>
    <property type="molecule type" value="Genomic_DNA"/>
</dbReference>
<evidence type="ECO:0000313" key="2">
    <source>
        <dbReference type="EMBL" id="CAG7829750.1"/>
    </source>
</evidence>
<keyword evidence="3" id="KW-1185">Reference proteome</keyword>
<gene>
    <name evidence="2" type="ORF">AFUS01_LOCUS39594</name>
</gene>
<feature type="region of interest" description="Disordered" evidence="1">
    <location>
        <begin position="1"/>
        <end position="20"/>
    </location>
</feature>
<protein>
    <submittedName>
        <fullName evidence="2">Uncharacterized protein</fullName>
    </submittedName>
</protein>
<sequence>MNKHDYSIAGRPDAPKKEHKIQFGQNKLNLITARVTECIPQASRPDLEKIPCVSCFRAIKTFSMLPKEAGRGHLDIINATVKSVH</sequence>